<dbReference type="PROSITE" id="PS50102">
    <property type="entry name" value="RRM"/>
    <property type="match status" value="1"/>
</dbReference>
<keyword evidence="5" id="KW-1185">Reference proteome</keyword>
<reference evidence="4 5" key="1">
    <citation type="submission" date="2021-06" db="EMBL/GenBank/DDBJ databases">
        <authorList>
            <person name="Palmer J.M."/>
        </authorList>
    </citation>
    <scope>NUCLEOTIDE SEQUENCE [LARGE SCALE GENOMIC DNA]</scope>
    <source>
        <strain evidence="5">if_2019</strain>
        <tissue evidence="4">Muscle</tissue>
    </source>
</reference>
<dbReference type="Gene3D" id="3.30.70.330">
    <property type="match status" value="1"/>
</dbReference>
<dbReference type="SUPFAM" id="SSF54928">
    <property type="entry name" value="RNA-binding domain, RBD"/>
    <property type="match status" value="1"/>
</dbReference>
<protein>
    <recommendedName>
        <fullName evidence="3">RRM domain-containing protein</fullName>
    </recommendedName>
</protein>
<dbReference type="PANTHER" id="PTHR11176:SF4">
    <property type="entry name" value="DELETED IN AZOOSPERMIA-LIKE"/>
    <property type="match status" value="1"/>
</dbReference>
<comment type="caution">
    <text evidence="4">The sequence shown here is derived from an EMBL/GenBank/DDBJ whole genome shotgun (WGS) entry which is preliminary data.</text>
</comment>
<accession>A0ABV0TT91</accession>
<dbReference type="PANTHER" id="PTHR11176">
    <property type="entry name" value="BOULE-RELATED"/>
    <property type="match status" value="1"/>
</dbReference>
<dbReference type="InterPro" id="IPR035979">
    <property type="entry name" value="RBD_domain_sf"/>
</dbReference>
<gene>
    <name evidence="4" type="ORF">ILYODFUR_004862</name>
</gene>
<keyword evidence="1 2" id="KW-0694">RNA-binding</keyword>
<name>A0ABV0TT91_9TELE</name>
<dbReference type="InterPro" id="IPR000504">
    <property type="entry name" value="RRM_dom"/>
</dbReference>
<evidence type="ECO:0000313" key="5">
    <source>
        <dbReference type="Proteomes" id="UP001482620"/>
    </source>
</evidence>
<dbReference type="Pfam" id="PF00076">
    <property type="entry name" value="RRM_1"/>
    <property type="match status" value="1"/>
</dbReference>
<organism evidence="4 5">
    <name type="scientific">Ilyodon furcidens</name>
    <name type="common">goldbreast splitfin</name>
    <dbReference type="NCBI Taxonomy" id="33524"/>
    <lineage>
        <taxon>Eukaryota</taxon>
        <taxon>Metazoa</taxon>
        <taxon>Chordata</taxon>
        <taxon>Craniata</taxon>
        <taxon>Vertebrata</taxon>
        <taxon>Euteleostomi</taxon>
        <taxon>Actinopterygii</taxon>
        <taxon>Neopterygii</taxon>
        <taxon>Teleostei</taxon>
        <taxon>Neoteleostei</taxon>
        <taxon>Acanthomorphata</taxon>
        <taxon>Ovalentaria</taxon>
        <taxon>Atherinomorphae</taxon>
        <taxon>Cyprinodontiformes</taxon>
        <taxon>Goodeidae</taxon>
        <taxon>Ilyodon</taxon>
    </lineage>
</organism>
<evidence type="ECO:0000259" key="3">
    <source>
        <dbReference type="PROSITE" id="PS50102"/>
    </source>
</evidence>
<sequence>MDFPKPRTVTQTVPSLKLSNGYILPEGRLTPNALFVGGIDMKFLEIKTKNRISPNLKLLKQVDENEMRDFFTRYGNVKEVKIITYRGGVCKGYGFVYFNEDVDIQSIIEQQISFKGRKLKLGPAIMKQRSPRSVPSRLVGPSPWMNPSQYIYCACCSPVGGGVTQVSPVFSGGSAYNQPYSYSSFGGGIVPQMLTSYTENPYPYQYTPAPWTPDQRTRPINQTFLLSHLQDAGCRSFNKSGCRQGDILAFWMSESTPTPQIVFRTPSPLLRLKFFRAVLTPDCMSFPLKLNHFDPSHFNQDW</sequence>
<dbReference type="InterPro" id="IPR012677">
    <property type="entry name" value="Nucleotide-bd_a/b_plait_sf"/>
</dbReference>
<evidence type="ECO:0000256" key="2">
    <source>
        <dbReference type="PROSITE-ProRule" id="PRU00176"/>
    </source>
</evidence>
<dbReference type="SMART" id="SM00360">
    <property type="entry name" value="RRM"/>
    <property type="match status" value="1"/>
</dbReference>
<evidence type="ECO:0000256" key="1">
    <source>
        <dbReference type="ARBA" id="ARBA00022884"/>
    </source>
</evidence>
<dbReference type="EMBL" id="JAHRIQ010046615">
    <property type="protein sequence ID" value="MEQ2235691.1"/>
    <property type="molecule type" value="Genomic_DNA"/>
</dbReference>
<evidence type="ECO:0000313" key="4">
    <source>
        <dbReference type="EMBL" id="MEQ2235691.1"/>
    </source>
</evidence>
<proteinExistence type="predicted"/>
<feature type="domain" description="RRM" evidence="3">
    <location>
        <begin position="32"/>
        <end position="132"/>
    </location>
</feature>
<dbReference type="Proteomes" id="UP001482620">
    <property type="component" value="Unassembled WGS sequence"/>
</dbReference>